<reference evidence="5 6" key="1">
    <citation type="submission" date="2024-08" db="EMBL/GenBank/DDBJ databases">
        <authorList>
            <person name="Cucini C."/>
            <person name="Frati F."/>
        </authorList>
    </citation>
    <scope>NUCLEOTIDE SEQUENCE [LARGE SCALE GENOMIC DNA]</scope>
</reference>
<dbReference type="Pfam" id="PF00531">
    <property type="entry name" value="Death"/>
    <property type="match status" value="1"/>
</dbReference>
<dbReference type="PROSITE" id="PS50297">
    <property type="entry name" value="ANK_REP_REGION"/>
    <property type="match status" value="1"/>
</dbReference>
<keyword evidence="1" id="KW-0677">Repeat</keyword>
<dbReference type="EMBL" id="CAXLJM020000053">
    <property type="protein sequence ID" value="CAL8116379.1"/>
    <property type="molecule type" value="Genomic_DNA"/>
</dbReference>
<dbReference type="PANTHER" id="PTHR24126">
    <property type="entry name" value="ANKYRIN REPEAT, PH AND SEC7 DOMAIN CONTAINING PROTEIN SECG-RELATED"/>
    <property type="match status" value="1"/>
</dbReference>
<protein>
    <recommendedName>
        <fullName evidence="4">Death domain-containing protein</fullName>
    </recommendedName>
</protein>
<dbReference type="Pfam" id="PF12796">
    <property type="entry name" value="Ank_2"/>
    <property type="match status" value="2"/>
</dbReference>
<name>A0ABP1R009_9HEXA</name>
<organism evidence="5 6">
    <name type="scientific">Orchesella dallaii</name>
    <dbReference type="NCBI Taxonomy" id="48710"/>
    <lineage>
        <taxon>Eukaryota</taxon>
        <taxon>Metazoa</taxon>
        <taxon>Ecdysozoa</taxon>
        <taxon>Arthropoda</taxon>
        <taxon>Hexapoda</taxon>
        <taxon>Collembola</taxon>
        <taxon>Entomobryomorpha</taxon>
        <taxon>Entomobryoidea</taxon>
        <taxon>Orchesellidae</taxon>
        <taxon>Orchesellinae</taxon>
        <taxon>Orchesella</taxon>
    </lineage>
</organism>
<dbReference type="InterPro" id="IPR002110">
    <property type="entry name" value="Ankyrin_rpt"/>
</dbReference>
<feature type="repeat" description="ANK" evidence="3">
    <location>
        <begin position="1243"/>
        <end position="1278"/>
    </location>
</feature>
<comment type="caution">
    <text evidence="5">The sequence shown here is derived from an EMBL/GenBank/DDBJ whole genome shotgun (WGS) entry which is preliminary data.</text>
</comment>
<dbReference type="InterPro" id="IPR011029">
    <property type="entry name" value="DEATH-like_dom_sf"/>
</dbReference>
<feature type="domain" description="Death" evidence="4">
    <location>
        <begin position="74"/>
        <end position="127"/>
    </location>
</feature>
<evidence type="ECO:0000256" key="2">
    <source>
        <dbReference type="ARBA" id="ARBA00023043"/>
    </source>
</evidence>
<evidence type="ECO:0000313" key="6">
    <source>
        <dbReference type="Proteomes" id="UP001642540"/>
    </source>
</evidence>
<dbReference type="InterPro" id="IPR036770">
    <property type="entry name" value="Ankyrin_rpt-contain_sf"/>
</dbReference>
<dbReference type="PROSITE" id="PS50088">
    <property type="entry name" value="ANK_REPEAT"/>
    <property type="match status" value="3"/>
</dbReference>
<evidence type="ECO:0000259" key="4">
    <source>
        <dbReference type="PROSITE" id="PS50017"/>
    </source>
</evidence>
<evidence type="ECO:0000256" key="3">
    <source>
        <dbReference type="PROSITE-ProRule" id="PRU00023"/>
    </source>
</evidence>
<sequence length="1351" mass="155188">MSSEEQPGSEMNNESTSVDDGTIKNFVVGEIPCTFTEVGHVLSKSASAEKLWLKLIDVATSLEIPSGCMVSLKKRISTDTITYPSALYEILQAWQQKFTFDATLQNLVKVLQKHELNDCADELQIHFKIFDDAYAVSNLKKLKYGNEASTLKPLPDHLKSWLNNKIVKFQQHQIKLETLTAKIATEVDEKILDELCDMHPRLKEIIHSNNSTVVAVLTNSAEISVNRIRDTIAHRVQVLEEHEITQASLQSIHVLLVLKCETLTPELMKKLVCLDRLVVCICKMVDDGVQGCEILRDTQTLGDLSKLWFRIDGNLYNLTELFATPNILGQLWKPSTELTKLNIDYFFKVIGYNMGHRISTHVKYVSTNVFNYFLPDKFVFLNINEKDLRFYAKYGQKIGNSSQDIKSLDYVILPQVEKHIFEKICIESGTNVHLVEHDKGSFKMIRTWGSEDNVKKFFKPTRLCEFPSCNCPTSHLVMMIKIFYKDFSGKQEFVTCEFNVDELLPKGIQVFGVEEQIDLLELRALFNDLDKYVLELNLSGFVIVLDVLKRELLSNSIGQHVAQIVYKIVEYLVCPEEHENLQQVAVNTVFPHLAKTVQFSSQSVEKYICMGFLEDRNDLLLFKNDILAFYFIAEMIINQVDTISTNEFLSEIFCNCFNTYTNRVSFNSRDNSEYRTKPIASYKFEQIRLFKFLDVFARNQPDAVYKLLNKVISPQCYKKWIHASVNDNMVDLFKILMKLELNILECDVEDLHKNFVMWEDVVVLSIIHCDVSFVELVAQEYKNHSHLLLENIKLSCFKYDYTNNKSKFECFINVVDVAALKRECQVFEYLLNNHFNETINQPKIHDNITYLCVADTKTHDHVDERKRMMSAIFQNHTTLLQSQPNHYAILAPNIHVDLIIHVINLGIHVYATNNRNQNVLHLCAEYLTPEEYDRVVNVLVEKNHTGLFHGRDKYQNTPLHRAVKHLELCNSTFAIFHSYNVDFNAVNIYNKTPLIEAVLSQKSLRVLNSLIKIGADNKTPSFLHAAACSGNFSALKYFLVSGNGHDVNVTDKLNRYSPLHLTFLHSKKHSNANEMVVLLLQYGADVRALDKDGKTPVDIANLNFCGVQLEACTKEILEMESDFRKWLFEIGSMDSSISGRFYTLLLNKMYDFGILLRVFYQTNNKRVLRILLKEFITMLYNSVLNLNVTLVHHVMQAKGYANVLQQFLETLEGNEGQEYADKLTILQLLCKLNPKILPPKRAEMYTPLQLALLSHHEKQLEFIQVIIAHNVDVNERDSKGWTPLHYAVRQEQVPPHVKEIVKLLVDNGADPTSIPDYYGLTNRDPKGGETLDGGWTTWGSSLVQAARSIKW</sequence>
<keyword evidence="2 3" id="KW-0040">ANK repeat</keyword>
<dbReference type="Gene3D" id="1.25.40.20">
    <property type="entry name" value="Ankyrin repeat-containing domain"/>
    <property type="match status" value="3"/>
</dbReference>
<dbReference type="Proteomes" id="UP001642540">
    <property type="component" value="Unassembled WGS sequence"/>
</dbReference>
<dbReference type="InterPro" id="IPR000488">
    <property type="entry name" value="Death_dom"/>
</dbReference>
<dbReference type="SUPFAM" id="SSF48403">
    <property type="entry name" value="Ankyrin repeat"/>
    <property type="match status" value="2"/>
</dbReference>
<dbReference type="SUPFAM" id="SSF47986">
    <property type="entry name" value="DEATH domain"/>
    <property type="match status" value="1"/>
</dbReference>
<keyword evidence="6" id="KW-1185">Reference proteome</keyword>
<evidence type="ECO:0000256" key="1">
    <source>
        <dbReference type="ARBA" id="ARBA00022737"/>
    </source>
</evidence>
<accession>A0ABP1R009</accession>
<dbReference type="CDD" id="cd01670">
    <property type="entry name" value="Death"/>
    <property type="match status" value="1"/>
</dbReference>
<gene>
    <name evidence="5" type="ORF">ODALV1_LOCUS17259</name>
</gene>
<evidence type="ECO:0000313" key="5">
    <source>
        <dbReference type="EMBL" id="CAL8116379.1"/>
    </source>
</evidence>
<dbReference type="Gene3D" id="1.10.533.10">
    <property type="entry name" value="Death Domain, Fas"/>
    <property type="match status" value="1"/>
</dbReference>
<dbReference type="PROSITE" id="PS50017">
    <property type="entry name" value="DEATH_DOMAIN"/>
    <property type="match status" value="1"/>
</dbReference>
<feature type="repeat" description="ANK" evidence="3">
    <location>
        <begin position="1279"/>
        <end position="1316"/>
    </location>
</feature>
<feature type="repeat" description="ANK" evidence="3">
    <location>
        <begin position="1054"/>
        <end position="1091"/>
    </location>
</feature>
<proteinExistence type="predicted"/>
<dbReference type="SMART" id="SM00248">
    <property type="entry name" value="ANK"/>
    <property type="match status" value="9"/>
</dbReference>